<dbReference type="Proteomes" id="UP000499080">
    <property type="component" value="Unassembled WGS sequence"/>
</dbReference>
<evidence type="ECO:0000313" key="2">
    <source>
        <dbReference type="EMBL" id="GBN60879.1"/>
    </source>
</evidence>
<protein>
    <submittedName>
        <fullName evidence="2">Uncharacterized protein</fullName>
    </submittedName>
</protein>
<sequence length="82" mass="8877">MHLVPSDCENNVDFEPINHQLKGSHSKRPQWPSGKVSVPGRRSPDSKPDYPEDPPCMAPIARHAVAKSPPAGVVWKLGEGTG</sequence>
<evidence type="ECO:0000313" key="3">
    <source>
        <dbReference type="Proteomes" id="UP000499080"/>
    </source>
</evidence>
<keyword evidence="3" id="KW-1185">Reference proteome</keyword>
<comment type="caution">
    <text evidence="2">The sequence shown here is derived from an EMBL/GenBank/DDBJ whole genome shotgun (WGS) entry which is preliminary data.</text>
</comment>
<accession>A0A4Y2QBC0</accession>
<organism evidence="2 3">
    <name type="scientific">Araneus ventricosus</name>
    <name type="common">Orbweaver spider</name>
    <name type="synonym">Epeira ventricosa</name>
    <dbReference type="NCBI Taxonomy" id="182803"/>
    <lineage>
        <taxon>Eukaryota</taxon>
        <taxon>Metazoa</taxon>
        <taxon>Ecdysozoa</taxon>
        <taxon>Arthropoda</taxon>
        <taxon>Chelicerata</taxon>
        <taxon>Arachnida</taxon>
        <taxon>Araneae</taxon>
        <taxon>Araneomorphae</taxon>
        <taxon>Entelegynae</taxon>
        <taxon>Araneoidea</taxon>
        <taxon>Araneidae</taxon>
        <taxon>Araneus</taxon>
    </lineage>
</organism>
<proteinExistence type="predicted"/>
<gene>
    <name evidence="2" type="ORF">AVEN_191697_1</name>
</gene>
<name>A0A4Y2QBC0_ARAVE</name>
<evidence type="ECO:0000256" key="1">
    <source>
        <dbReference type="SAM" id="MobiDB-lite"/>
    </source>
</evidence>
<dbReference type="AlphaFoldDB" id="A0A4Y2QBC0"/>
<reference evidence="2 3" key="1">
    <citation type="journal article" date="2019" name="Sci. Rep.">
        <title>Orb-weaving spider Araneus ventricosus genome elucidates the spidroin gene catalogue.</title>
        <authorList>
            <person name="Kono N."/>
            <person name="Nakamura H."/>
            <person name="Ohtoshi R."/>
            <person name="Moran D.A.P."/>
            <person name="Shinohara A."/>
            <person name="Yoshida Y."/>
            <person name="Fujiwara M."/>
            <person name="Mori M."/>
            <person name="Tomita M."/>
            <person name="Arakawa K."/>
        </authorList>
    </citation>
    <scope>NUCLEOTIDE SEQUENCE [LARGE SCALE GENOMIC DNA]</scope>
</reference>
<dbReference type="EMBL" id="BGPR01013482">
    <property type="protein sequence ID" value="GBN60879.1"/>
    <property type="molecule type" value="Genomic_DNA"/>
</dbReference>
<feature type="region of interest" description="Disordered" evidence="1">
    <location>
        <begin position="1"/>
        <end position="54"/>
    </location>
</feature>